<dbReference type="InterPro" id="IPR000182">
    <property type="entry name" value="GNAT_dom"/>
</dbReference>
<evidence type="ECO:0000259" key="1">
    <source>
        <dbReference type="PROSITE" id="PS51186"/>
    </source>
</evidence>
<dbReference type="GO" id="GO:0016747">
    <property type="term" value="F:acyltransferase activity, transferring groups other than amino-acyl groups"/>
    <property type="evidence" value="ECO:0007669"/>
    <property type="project" value="InterPro"/>
</dbReference>
<keyword evidence="2" id="KW-0808">Transferase</keyword>
<gene>
    <name evidence="2" type="ORF">GCL60_12780</name>
</gene>
<dbReference type="AlphaFoldDB" id="A0A6N6VV21"/>
<reference evidence="2 3" key="1">
    <citation type="submission" date="2019-10" db="EMBL/GenBank/DDBJ databases">
        <title>New species of Slilvanegrellaceae.</title>
        <authorList>
            <person name="Pitt A."/>
            <person name="Hahn M.W."/>
        </authorList>
    </citation>
    <scope>NUCLEOTIDE SEQUENCE [LARGE SCALE GENOMIC DNA]</scope>
    <source>
        <strain evidence="2 3">SP-Ram-0.45-NSY-1</strain>
    </source>
</reference>
<organism evidence="2 3">
    <name type="scientific">Silvanigrella paludirubra</name>
    <dbReference type="NCBI Taxonomy" id="2499159"/>
    <lineage>
        <taxon>Bacteria</taxon>
        <taxon>Pseudomonadati</taxon>
        <taxon>Bdellovibrionota</taxon>
        <taxon>Oligoflexia</taxon>
        <taxon>Silvanigrellales</taxon>
        <taxon>Silvanigrellaceae</taxon>
        <taxon>Silvanigrella</taxon>
    </lineage>
</organism>
<dbReference type="PANTHER" id="PTHR43610:SF1">
    <property type="entry name" value="N-ACETYLTRANSFERASE DOMAIN-CONTAINING PROTEIN"/>
    <property type="match status" value="1"/>
</dbReference>
<dbReference type="InterPro" id="IPR016181">
    <property type="entry name" value="Acyl_CoA_acyltransferase"/>
</dbReference>
<feature type="domain" description="N-acetyltransferase" evidence="1">
    <location>
        <begin position="23"/>
        <end position="177"/>
    </location>
</feature>
<dbReference type="SUPFAM" id="SSF55729">
    <property type="entry name" value="Acyl-CoA N-acyltransferases (Nat)"/>
    <property type="match status" value="1"/>
</dbReference>
<dbReference type="PROSITE" id="PS51186">
    <property type="entry name" value="GNAT"/>
    <property type="match status" value="1"/>
</dbReference>
<dbReference type="Gene3D" id="3.40.630.30">
    <property type="match status" value="1"/>
</dbReference>
<evidence type="ECO:0000313" key="2">
    <source>
        <dbReference type="EMBL" id="KAB8038041.1"/>
    </source>
</evidence>
<dbReference type="Proteomes" id="UP000437748">
    <property type="component" value="Unassembled WGS sequence"/>
</dbReference>
<dbReference type="EMBL" id="WFLM01000004">
    <property type="protein sequence ID" value="KAB8038041.1"/>
    <property type="molecule type" value="Genomic_DNA"/>
</dbReference>
<dbReference type="OrthoDB" id="5295305at2"/>
<name>A0A6N6VV21_9BACT</name>
<accession>A0A6N6VV21</accession>
<dbReference type="RefSeq" id="WP_153421119.1">
    <property type="nucleotide sequence ID" value="NZ_WFLM01000004.1"/>
</dbReference>
<comment type="caution">
    <text evidence="2">The sequence shown here is derived from an EMBL/GenBank/DDBJ whole genome shotgun (WGS) entry which is preliminary data.</text>
</comment>
<evidence type="ECO:0000313" key="3">
    <source>
        <dbReference type="Proteomes" id="UP000437748"/>
    </source>
</evidence>
<dbReference type="PANTHER" id="PTHR43610">
    <property type="entry name" value="BLL6696 PROTEIN"/>
    <property type="match status" value="1"/>
</dbReference>
<sequence length="200" mass="23764">MFFEWDSCLFNGRLLQVSPLNYSDITSLKKVFSQDLFEYYPSCFSSCEEFVNKKIIEKEKKIYYPWVFIEKESGECIGTSSFSNISFEHKRLEIGFTWFGKEKQKLGFNVESKLLLLEYLFEKAGFTRVEFKTDELNISSNLAMQKLGFTKEGVFRKHLIMPSGRYRNSVYYSVIDEDWQQVKEIILNRLQKKQIMMNTK</sequence>
<protein>
    <submittedName>
        <fullName evidence="2">GNAT family N-acetyltransferase</fullName>
    </submittedName>
</protein>
<proteinExistence type="predicted"/>
<keyword evidence="3" id="KW-1185">Reference proteome</keyword>
<dbReference type="Pfam" id="PF13302">
    <property type="entry name" value="Acetyltransf_3"/>
    <property type="match status" value="1"/>
</dbReference>